<protein>
    <submittedName>
        <fullName evidence="2">Uncharacterized protein</fullName>
    </submittedName>
</protein>
<evidence type="ECO:0000256" key="1">
    <source>
        <dbReference type="SAM" id="MobiDB-lite"/>
    </source>
</evidence>
<evidence type="ECO:0000313" key="3">
    <source>
        <dbReference type="Proteomes" id="UP000265663"/>
    </source>
</evidence>
<accession>A0A3M7MA32</accession>
<feature type="compositionally biased region" description="Basic and acidic residues" evidence="1">
    <location>
        <begin position="1"/>
        <end position="12"/>
    </location>
</feature>
<feature type="region of interest" description="Disordered" evidence="1">
    <location>
        <begin position="1"/>
        <end position="39"/>
    </location>
</feature>
<feature type="compositionally biased region" description="Polar residues" evidence="1">
    <location>
        <begin position="14"/>
        <end position="36"/>
    </location>
</feature>
<keyword evidence="3" id="KW-1185">Reference proteome</keyword>
<name>A0A3M7MA32_9PLEO</name>
<gene>
    <name evidence="2" type="ORF">GMOD_00005874</name>
</gene>
<organism evidence="2 3">
    <name type="scientific">Pyrenophora seminiperda CCB06</name>
    <dbReference type="NCBI Taxonomy" id="1302712"/>
    <lineage>
        <taxon>Eukaryota</taxon>
        <taxon>Fungi</taxon>
        <taxon>Dikarya</taxon>
        <taxon>Ascomycota</taxon>
        <taxon>Pezizomycotina</taxon>
        <taxon>Dothideomycetes</taxon>
        <taxon>Pleosporomycetidae</taxon>
        <taxon>Pleosporales</taxon>
        <taxon>Pleosporineae</taxon>
        <taxon>Pleosporaceae</taxon>
        <taxon>Pyrenophora</taxon>
    </lineage>
</organism>
<evidence type="ECO:0000313" key="2">
    <source>
        <dbReference type="EMBL" id="RMZ71337.1"/>
    </source>
</evidence>
<dbReference type="EMBL" id="KE747826">
    <property type="protein sequence ID" value="RMZ71337.1"/>
    <property type="molecule type" value="Genomic_DNA"/>
</dbReference>
<dbReference type="OrthoDB" id="3799587at2759"/>
<dbReference type="Proteomes" id="UP000265663">
    <property type="component" value="Unassembled WGS sequence"/>
</dbReference>
<sequence length="115" mass="12510">MNGHMNHNEFSDRFYNQGQTVPTTTKASTQPPNSNCPYHAPVLQMTHGPAPKGLNPVQKFANAPLSALPAGLTEKYRVGTSTSGGCTCRHNTGIPKDAMARELESMTPQMVRRTQ</sequence>
<dbReference type="AlphaFoldDB" id="A0A3M7MA32"/>
<reference evidence="2 3" key="1">
    <citation type="journal article" date="2014" name="PLoS ONE">
        <title>De novo Genome Assembly of the Fungal Plant Pathogen Pyrenophora semeniperda.</title>
        <authorList>
            <person name="Soliai M.M."/>
            <person name="Meyer S.E."/>
            <person name="Udall J.A."/>
            <person name="Elzinga D.E."/>
            <person name="Hermansen R.A."/>
            <person name="Bodily P.M."/>
            <person name="Hart A.A."/>
            <person name="Coleman C.E."/>
        </authorList>
    </citation>
    <scope>NUCLEOTIDE SEQUENCE [LARGE SCALE GENOMIC DNA]</scope>
    <source>
        <strain evidence="2 3">CCB06</strain>
        <tissue evidence="2">Mycelium</tissue>
    </source>
</reference>
<proteinExistence type="predicted"/>